<dbReference type="EMBL" id="GL732561">
    <property type="protein sequence ID" value="EFX77747.1"/>
    <property type="molecule type" value="Genomic_DNA"/>
</dbReference>
<name>E9GS00_DAPPU</name>
<evidence type="ECO:0000256" key="1">
    <source>
        <dbReference type="SAM" id="SignalP"/>
    </source>
</evidence>
<dbReference type="Proteomes" id="UP000000305">
    <property type="component" value="Unassembled WGS sequence"/>
</dbReference>
<proteinExistence type="predicted"/>
<organism evidence="2 3">
    <name type="scientific">Daphnia pulex</name>
    <name type="common">Water flea</name>
    <dbReference type="NCBI Taxonomy" id="6669"/>
    <lineage>
        <taxon>Eukaryota</taxon>
        <taxon>Metazoa</taxon>
        <taxon>Ecdysozoa</taxon>
        <taxon>Arthropoda</taxon>
        <taxon>Crustacea</taxon>
        <taxon>Branchiopoda</taxon>
        <taxon>Diplostraca</taxon>
        <taxon>Cladocera</taxon>
        <taxon>Anomopoda</taxon>
        <taxon>Daphniidae</taxon>
        <taxon>Daphnia</taxon>
    </lineage>
</organism>
<dbReference type="KEGG" id="dpx:DAPPUDRAFT_225595"/>
<feature type="chain" id="PRO_5003237377" evidence="1">
    <location>
        <begin position="22"/>
        <end position="104"/>
    </location>
</feature>
<dbReference type="HOGENOM" id="CLU_160215_0_0_1"/>
<evidence type="ECO:0000313" key="2">
    <source>
        <dbReference type="EMBL" id="EFX77747.1"/>
    </source>
</evidence>
<feature type="signal peptide" evidence="1">
    <location>
        <begin position="1"/>
        <end position="21"/>
    </location>
</feature>
<reference evidence="2 3" key="1">
    <citation type="journal article" date="2011" name="Science">
        <title>The ecoresponsive genome of Daphnia pulex.</title>
        <authorList>
            <person name="Colbourne J.K."/>
            <person name="Pfrender M.E."/>
            <person name="Gilbert D."/>
            <person name="Thomas W.K."/>
            <person name="Tucker A."/>
            <person name="Oakley T.H."/>
            <person name="Tokishita S."/>
            <person name="Aerts A."/>
            <person name="Arnold G.J."/>
            <person name="Basu M.K."/>
            <person name="Bauer D.J."/>
            <person name="Caceres C.E."/>
            <person name="Carmel L."/>
            <person name="Casola C."/>
            <person name="Choi J.H."/>
            <person name="Detter J.C."/>
            <person name="Dong Q."/>
            <person name="Dusheyko S."/>
            <person name="Eads B.D."/>
            <person name="Frohlich T."/>
            <person name="Geiler-Samerotte K.A."/>
            <person name="Gerlach D."/>
            <person name="Hatcher P."/>
            <person name="Jogdeo S."/>
            <person name="Krijgsveld J."/>
            <person name="Kriventseva E.V."/>
            <person name="Kultz D."/>
            <person name="Laforsch C."/>
            <person name="Lindquist E."/>
            <person name="Lopez J."/>
            <person name="Manak J.R."/>
            <person name="Muller J."/>
            <person name="Pangilinan J."/>
            <person name="Patwardhan R.P."/>
            <person name="Pitluck S."/>
            <person name="Pritham E.J."/>
            <person name="Rechtsteiner A."/>
            <person name="Rho M."/>
            <person name="Rogozin I.B."/>
            <person name="Sakarya O."/>
            <person name="Salamov A."/>
            <person name="Schaack S."/>
            <person name="Shapiro H."/>
            <person name="Shiga Y."/>
            <person name="Skalitzky C."/>
            <person name="Smith Z."/>
            <person name="Souvorov A."/>
            <person name="Sung W."/>
            <person name="Tang Z."/>
            <person name="Tsuchiya D."/>
            <person name="Tu H."/>
            <person name="Vos H."/>
            <person name="Wang M."/>
            <person name="Wolf Y.I."/>
            <person name="Yamagata H."/>
            <person name="Yamada T."/>
            <person name="Ye Y."/>
            <person name="Shaw J.R."/>
            <person name="Andrews J."/>
            <person name="Crease T.J."/>
            <person name="Tang H."/>
            <person name="Lucas S.M."/>
            <person name="Robertson H.M."/>
            <person name="Bork P."/>
            <person name="Koonin E.V."/>
            <person name="Zdobnov E.M."/>
            <person name="Grigoriev I.V."/>
            <person name="Lynch M."/>
            <person name="Boore J.L."/>
        </authorList>
    </citation>
    <scope>NUCLEOTIDE SEQUENCE [LARGE SCALE GENOMIC DNA]</scope>
</reference>
<sequence length="104" mass="10098">MNAKIMMMLVLASILVGFSFSAPQFFGRPGGFRQPGFGRPGFGGGNAAGFGNGFAQNNQAIGTGTGIANPGPGGFGIGLGVGAGVATPIGNFAFGDGQSISAGK</sequence>
<accession>E9GS00</accession>
<keyword evidence="3" id="KW-1185">Reference proteome</keyword>
<dbReference type="AlphaFoldDB" id="E9GS00"/>
<gene>
    <name evidence="2" type="ORF">DAPPUDRAFT_225595</name>
</gene>
<keyword evidence="1" id="KW-0732">Signal</keyword>
<evidence type="ECO:0000313" key="3">
    <source>
        <dbReference type="Proteomes" id="UP000000305"/>
    </source>
</evidence>
<protein>
    <submittedName>
        <fullName evidence="2">Uncharacterized protein</fullName>
    </submittedName>
</protein>
<dbReference type="InParanoid" id="E9GS00"/>